<feature type="compositionally biased region" description="Low complexity" evidence="1">
    <location>
        <begin position="373"/>
        <end position="401"/>
    </location>
</feature>
<evidence type="ECO:0000256" key="1">
    <source>
        <dbReference type="SAM" id="MobiDB-lite"/>
    </source>
</evidence>
<proteinExistence type="predicted"/>
<gene>
    <name evidence="2" type="ORF">QB910_000020</name>
</gene>
<feature type="region of interest" description="Disordered" evidence="1">
    <location>
        <begin position="347"/>
        <end position="408"/>
    </location>
</feature>
<reference evidence="2" key="1">
    <citation type="submission" date="2023-04" db="EMBL/GenBank/DDBJ databases">
        <title>Characterization and genome study of newly isolated Alicyclobacillus-specific phaga.</title>
        <authorList>
            <person name="Shymialevich D."/>
            <person name="Wojcicki M."/>
            <person name="Srednicka P."/>
            <person name="Swider O."/>
        </authorList>
    </citation>
    <scope>NUCLEOTIDE SEQUENCE</scope>
</reference>
<protein>
    <submittedName>
        <fullName evidence="2">Uncharacterized protein</fullName>
    </submittedName>
</protein>
<dbReference type="EMBL" id="OQ846916">
    <property type="protein sequence ID" value="WJJ55264.1"/>
    <property type="molecule type" value="Genomic_DNA"/>
</dbReference>
<evidence type="ECO:0000313" key="2">
    <source>
        <dbReference type="EMBL" id="WJJ55264.1"/>
    </source>
</evidence>
<accession>A0AAT9V7H2</accession>
<name>A0AAT9V7H2_9CAUD</name>
<organism evidence="2">
    <name type="scientific">Alicyclobacillus phage KKP_3916</name>
    <dbReference type="NCBI Taxonomy" id="3040651"/>
    <lineage>
        <taxon>Viruses</taxon>
        <taxon>Duplodnaviria</taxon>
        <taxon>Heunggongvirae</taxon>
        <taxon>Uroviricota</taxon>
        <taxon>Caudoviricetes</taxon>
    </lineage>
</organism>
<sequence length="539" mass="61073">MTTNTLRYEATFADVEPVNPLFSSCKIYVCYADENRNGSVLPKDVIEDAIGTIYNIPIVGRFSEDLDDFVDHGGKIEVTGQGADKEIKYVHTTVPYGLVPESANITWETIDDKEYLVIEGALLWTGRYPEAQVVIDEGRPQSMEIEVVSGRFNKQKQFVVNEFVFSALCILGDDVEPAFEDAQITAYSLNKETFEQQFSAMLQELKFSLKEGGNDTLKVKEGYKWNFTLTSEQLEAELSRMIMNHETFVDPFWQWEDPRYCFVDYMPDQGVVVAMDWMNNYLVGFNFTVEGDMVTINFDSALRYKIDYVPMDINVSEDDDSHTTNLADKDVFSLIKERMDKMKEFAKKNGGKDMDNTLDADNGLQTFNDNDPAVEPAVEPTTEPVAEPSTEPSTEPVTEPPVKTDAPTSAEFAELSRQFTELKEMFAAVQPELEQLRKFKAEKEAQERTEAENALFERFSAHLSEEEIASIREKASEFTLENLETQLYVLVGKKSSQFSAKSQTKYDNSSNRMLVFDQSGDTLINSDKPYASLVARLGK</sequence>